<keyword evidence="1" id="KW-0732">Signal</keyword>
<feature type="chain" id="PRO_5037241140" evidence="1">
    <location>
        <begin position="21"/>
        <end position="79"/>
    </location>
</feature>
<evidence type="ECO:0000256" key="1">
    <source>
        <dbReference type="SAM" id="SignalP"/>
    </source>
</evidence>
<sequence length="79" mass="8505">MKYFIAIILLHLVFFKNGDCDCSISCSPGKTPVCQFKVAYNYGPVTQTSAAFTTGKKDKAGCHCTTLYGGEKGVLVCVD</sequence>
<name>A0A914L5D7_MELIC</name>
<dbReference type="AlphaFoldDB" id="A0A914L5D7"/>
<keyword evidence="2" id="KW-1185">Reference proteome</keyword>
<dbReference type="WBParaSite" id="Minc3s00272g09103">
    <property type="protein sequence ID" value="Minc3s00272g09103"/>
    <property type="gene ID" value="Minc3s00272g09103"/>
</dbReference>
<dbReference type="Proteomes" id="UP000887563">
    <property type="component" value="Unplaced"/>
</dbReference>
<accession>A0A914L5D7</accession>
<evidence type="ECO:0000313" key="2">
    <source>
        <dbReference type="Proteomes" id="UP000887563"/>
    </source>
</evidence>
<reference evidence="3" key="1">
    <citation type="submission" date="2022-11" db="UniProtKB">
        <authorList>
            <consortium name="WormBaseParasite"/>
        </authorList>
    </citation>
    <scope>IDENTIFICATION</scope>
</reference>
<protein>
    <submittedName>
        <fullName evidence="3">Uncharacterized protein</fullName>
    </submittedName>
</protein>
<feature type="signal peptide" evidence="1">
    <location>
        <begin position="1"/>
        <end position="20"/>
    </location>
</feature>
<evidence type="ECO:0000313" key="3">
    <source>
        <dbReference type="WBParaSite" id="Minc3s00272g09103"/>
    </source>
</evidence>
<organism evidence="2 3">
    <name type="scientific">Meloidogyne incognita</name>
    <name type="common">Southern root-knot nematode worm</name>
    <name type="synonym">Oxyuris incognita</name>
    <dbReference type="NCBI Taxonomy" id="6306"/>
    <lineage>
        <taxon>Eukaryota</taxon>
        <taxon>Metazoa</taxon>
        <taxon>Ecdysozoa</taxon>
        <taxon>Nematoda</taxon>
        <taxon>Chromadorea</taxon>
        <taxon>Rhabditida</taxon>
        <taxon>Tylenchina</taxon>
        <taxon>Tylenchomorpha</taxon>
        <taxon>Tylenchoidea</taxon>
        <taxon>Meloidogynidae</taxon>
        <taxon>Meloidogyninae</taxon>
        <taxon>Meloidogyne</taxon>
        <taxon>Meloidogyne incognita group</taxon>
    </lineage>
</organism>
<proteinExistence type="predicted"/>